<dbReference type="Proteomes" id="UP001150266">
    <property type="component" value="Unassembled WGS sequence"/>
</dbReference>
<comment type="caution">
    <text evidence="2">The sequence shown here is derived from an EMBL/GenBank/DDBJ whole genome shotgun (WGS) entry which is preliminary data.</text>
</comment>
<name>A0A9W9DGE1_9AGAR</name>
<dbReference type="AlphaFoldDB" id="A0A9W9DGE1"/>
<accession>A0A9W9DGE1</accession>
<evidence type="ECO:0000313" key="3">
    <source>
        <dbReference type="Proteomes" id="UP001150266"/>
    </source>
</evidence>
<keyword evidence="3" id="KW-1185">Reference proteome</keyword>
<keyword evidence="1" id="KW-1133">Transmembrane helix</keyword>
<gene>
    <name evidence="2" type="ORF">J3R30DRAFT_3409734</name>
</gene>
<sequence length="170" mass="19502">MTYVYRRPLIIVAVSHGIMPSSILFSLLISTIPPKDNDPMRCPDKLRVEWQDLEDSGRNQYYRHDAYLSEEIKSVRLGSNHTHNTLEKVAIVKVIEEINNNAWGEVRAMKDADNYIDSVDLANSDVSQQLDSNKLPVLCWGWRLCRRVTIIEQGGLPSHFIILIDVLRTL</sequence>
<keyword evidence="1" id="KW-0812">Transmembrane</keyword>
<dbReference type="EMBL" id="JAOTPV010000033">
    <property type="protein sequence ID" value="KAJ4469255.1"/>
    <property type="molecule type" value="Genomic_DNA"/>
</dbReference>
<evidence type="ECO:0000256" key="1">
    <source>
        <dbReference type="SAM" id="Phobius"/>
    </source>
</evidence>
<protein>
    <submittedName>
        <fullName evidence="2">Uncharacterized protein</fullName>
    </submittedName>
</protein>
<organism evidence="2 3">
    <name type="scientific">Lentinula aciculospora</name>
    <dbReference type="NCBI Taxonomy" id="153920"/>
    <lineage>
        <taxon>Eukaryota</taxon>
        <taxon>Fungi</taxon>
        <taxon>Dikarya</taxon>
        <taxon>Basidiomycota</taxon>
        <taxon>Agaricomycotina</taxon>
        <taxon>Agaricomycetes</taxon>
        <taxon>Agaricomycetidae</taxon>
        <taxon>Agaricales</taxon>
        <taxon>Marasmiineae</taxon>
        <taxon>Omphalotaceae</taxon>
        <taxon>Lentinula</taxon>
    </lineage>
</organism>
<reference evidence="2" key="1">
    <citation type="submission" date="2022-08" db="EMBL/GenBank/DDBJ databases">
        <title>A Global Phylogenomic Analysis of the Shiitake Genus Lentinula.</title>
        <authorList>
            <consortium name="DOE Joint Genome Institute"/>
            <person name="Sierra-Patev S."/>
            <person name="Min B."/>
            <person name="Naranjo-Ortiz M."/>
            <person name="Looney B."/>
            <person name="Konkel Z."/>
            <person name="Slot J.C."/>
            <person name="Sakamoto Y."/>
            <person name="Steenwyk J.L."/>
            <person name="Rokas A."/>
            <person name="Carro J."/>
            <person name="Camarero S."/>
            <person name="Ferreira P."/>
            <person name="Molpeceres G."/>
            <person name="Ruiz-Duenas F.J."/>
            <person name="Serrano A."/>
            <person name="Henrissat B."/>
            <person name="Drula E."/>
            <person name="Hughes K.W."/>
            <person name="Mata J.L."/>
            <person name="Ishikawa N.K."/>
            <person name="Vargas-Isla R."/>
            <person name="Ushijima S."/>
            <person name="Smith C.A."/>
            <person name="Ahrendt S."/>
            <person name="Andreopoulos W."/>
            <person name="He G."/>
            <person name="Labutti K."/>
            <person name="Lipzen A."/>
            <person name="Ng V."/>
            <person name="Riley R."/>
            <person name="Sandor L."/>
            <person name="Barry K."/>
            <person name="Martinez A.T."/>
            <person name="Xiao Y."/>
            <person name="Gibbons J.G."/>
            <person name="Terashima K."/>
            <person name="Grigoriev I.V."/>
            <person name="Hibbett D.S."/>
        </authorList>
    </citation>
    <scope>NUCLEOTIDE SEQUENCE</scope>
    <source>
        <strain evidence="2">JLM2183</strain>
    </source>
</reference>
<keyword evidence="1" id="KW-0472">Membrane</keyword>
<feature type="transmembrane region" description="Helical" evidence="1">
    <location>
        <begin position="9"/>
        <end position="32"/>
    </location>
</feature>
<evidence type="ECO:0000313" key="2">
    <source>
        <dbReference type="EMBL" id="KAJ4469255.1"/>
    </source>
</evidence>
<proteinExistence type="predicted"/>